<accession>A0ABS1BXS2</accession>
<dbReference type="EMBL" id="JAEHFX010000001">
    <property type="protein sequence ID" value="MBK0401813.1"/>
    <property type="molecule type" value="Genomic_DNA"/>
</dbReference>
<evidence type="ECO:0000313" key="1">
    <source>
        <dbReference type="EMBL" id="MBK0401813.1"/>
    </source>
</evidence>
<dbReference type="Proteomes" id="UP000644147">
    <property type="component" value="Unassembled WGS sequence"/>
</dbReference>
<name>A0ABS1BXS2_9BACT</name>
<organism evidence="1 2">
    <name type="scientific">Adhaeribacter terrigena</name>
    <dbReference type="NCBI Taxonomy" id="2793070"/>
    <lineage>
        <taxon>Bacteria</taxon>
        <taxon>Pseudomonadati</taxon>
        <taxon>Bacteroidota</taxon>
        <taxon>Cytophagia</taxon>
        <taxon>Cytophagales</taxon>
        <taxon>Hymenobacteraceae</taxon>
        <taxon>Adhaeribacter</taxon>
    </lineage>
</organism>
<reference evidence="1 2" key="1">
    <citation type="submission" date="2020-12" db="EMBL/GenBank/DDBJ databases">
        <title>Bacterial novel species Adhaeribacter sp. BT258 isolated from soil.</title>
        <authorList>
            <person name="Jung H.-Y."/>
        </authorList>
    </citation>
    <scope>NUCLEOTIDE SEQUENCE [LARGE SCALE GENOMIC DNA]</scope>
    <source>
        <strain evidence="1 2">BT258</strain>
    </source>
</reference>
<dbReference type="RefSeq" id="WP_200504422.1">
    <property type="nucleotide sequence ID" value="NZ_JAEHFX010000001.1"/>
</dbReference>
<sequence length="122" mass="13979">MEHKAGYLNDPYIFAVQAGKDHYEVQIIQQAIIDFQFDYFINPGNVEAFISNLISSWNTTVWDSGFTFFNINNCFKSGKSYFEVTGFSVIISRMDLSEYEIEIGPDDVGNGILDFEAYLNQE</sequence>
<proteinExistence type="predicted"/>
<protein>
    <submittedName>
        <fullName evidence="1">Uncharacterized protein</fullName>
    </submittedName>
</protein>
<keyword evidence="2" id="KW-1185">Reference proteome</keyword>
<gene>
    <name evidence="1" type="ORF">I5M27_02385</name>
</gene>
<comment type="caution">
    <text evidence="1">The sequence shown here is derived from an EMBL/GenBank/DDBJ whole genome shotgun (WGS) entry which is preliminary data.</text>
</comment>
<evidence type="ECO:0000313" key="2">
    <source>
        <dbReference type="Proteomes" id="UP000644147"/>
    </source>
</evidence>